<sequence length="184" mass="19826">MTSFAIEVTPHARLTVDDMAGLRALFDAEYLADFGAWDPDQPYGYAPHDVHVTARRGDTIVGHVGWERRIIGVGADDVAVAGVGGVLISPHARGDRLGARLLARAAESMASAGDVRFGYLGCREEVVPFYEACGWRRITASERSIDRTGRPVTQPPGPPLLTLPLGPDPSPWPTGSIDLRGRAW</sequence>
<name>A0ABQ6V438_9MICO</name>
<dbReference type="InterPro" id="IPR050832">
    <property type="entry name" value="Bact_Acetyltransf"/>
</dbReference>
<dbReference type="EMBL" id="WAAO01000002">
    <property type="protein sequence ID" value="KAB1864138.1"/>
    <property type="molecule type" value="Genomic_DNA"/>
</dbReference>
<feature type="compositionally biased region" description="Pro residues" evidence="3">
    <location>
        <begin position="153"/>
        <end position="172"/>
    </location>
</feature>
<gene>
    <name evidence="5" type="ORF">F6A08_08335</name>
</gene>
<dbReference type="PANTHER" id="PTHR43877:SF2">
    <property type="entry name" value="AMINOALKYLPHOSPHONATE N-ACETYLTRANSFERASE-RELATED"/>
    <property type="match status" value="1"/>
</dbReference>
<keyword evidence="1" id="KW-0808">Transferase</keyword>
<evidence type="ECO:0000256" key="2">
    <source>
        <dbReference type="ARBA" id="ARBA00023315"/>
    </source>
</evidence>
<dbReference type="InterPro" id="IPR016181">
    <property type="entry name" value="Acyl_CoA_acyltransferase"/>
</dbReference>
<comment type="caution">
    <text evidence="5">The sequence shown here is derived from an EMBL/GenBank/DDBJ whole genome shotgun (WGS) entry which is preliminary data.</text>
</comment>
<evidence type="ECO:0000259" key="4">
    <source>
        <dbReference type="PROSITE" id="PS51186"/>
    </source>
</evidence>
<proteinExistence type="predicted"/>
<dbReference type="PROSITE" id="PS51186">
    <property type="entry name" value="GNAT"/>
    <property type="match status" value="1"/>
</dbReference>
<dbReference type="RefSeq" id="WP_151459227.1">
    <property type="nucleotide sequence ID" value="NZ_WAAO01000002.1"/>
</dbReference>
<evidence type="ECO:0000313" key="6">
    <source>
        <dbReference type="Proteomes" id="UP000478836"/>
    </source>
</evidence>
<dbReference type="Proteomes" id="UP000478836">
    <property type="component" value="Unassembled WGS sequence"/>
</dbReference>
<organism evidence="5 6">
    <name type="scientific">Microbacterium algeriense</name>
    <dbReference type="NCBI Taxonomy" id="2615184"/>
    <lineage>
        <taxon>Bacteria</taxon>
        <taxon>Bacillati</taxon>
        <taxon>Actinomycetota</taxon>
        <taxon>Actinomycetes</taxon>
        <taxon>Micrococcales</taxon>
        <taxon>Microbacteriaceae</taxon>
        <taxon>Microbacterium</taxon>
    </lineage>
</organism>
<dbReference type="PANTHER" id="PTHR43877">
    <property type="entry name" value="AMINOALKYLPHOSPHONATE N-ACETYLTRANSFERASE-RELATED-RELATED"/>
    <property type="match status" value="1"/>
</dbReference>
<evidence type="ECO:0000256" key="1">
    <source>
        <dbReference type="ARBA" id="ARBA00022679"/>
    </source>
</evidence>
<keyword evidence="6" id="KW-1185">Reference proteome</keyword>
<feature type="region of interest" description="Disordered" evidence="3">
    <location>
        <begin position="145"/>
        <end position="174"/>
    </location>
</feature>
<protein>
    <submittedName>
        <fullName evidence="5">GNAT family N-acetyltransferase</fullName>
    </submittedName>
</protein>
<dbReference type="Pfam" id="PF02474">
    <property type="entry name" value="NodA"/>
    <property type="match status" value="1"/>
</dbReference>
<evidence type="ECO:0000256" key="3">
    <source>
        <dbReference type="SAM" id="MobiDB-lite"/>
    </source>
</evidence>
<accession>A0ABQ6V438</accession>
<feature type="domain" description="N-acetyltransferase" evidence="4">
    <location>
        <begin position="9"/>
        <end position="164"/>
    </location>
</feature>
<evidence type="ECO:0000313" key="5">
    <source>
        <dbReference type="EMBL" id="KAB1864138.1"/>
    </source>
</evidence>
<dbReference type="Gene3D" id="3.40.630.30">
    <property type="match status" value="1"/>
</dbReference>
<dbReference type="GeneID" id="77476456"/>
<dbReference type="InterPro" id="IPR000182">
    <property type="entry name" value="GNAT_dom"/>
</dbReference>
<keyword evidence="2" id="KW-0012">Acyltransferase</keyword>
<dbReference type="SUPFAM" id="SSF55729">
    <property type="entry name" value="Acyl-CoA N-acyltransferases (Nat)"/>
    <property type="match status" value="1"/>
</dbReference>
<reference evidence="6" key="1">
    <citation type="submission" date="2019-09" db="EMBL/GenBank/DDBJ databases">
        <title>Whole genome sequencing of Microbacterium maritypicum.</title>
        <authorList>
            <person name="Lenchi N."/>
        </authorList>
    </citation>
    <scope>NUCLEOTIDE SEQUENCE [LARGE SCALE GENOMIC DNA]</scope>
    <source>
        <strain evidence="6">G1</strain>
    </source>
</reference>
<dbReference type="InterPro" id="IPR003484">
    <property type="entry name" value="NodA"/>
</dbReference>